<reference evidence="2" key="1">
    <citation type="journal article" date="2014" name="Int. J. Syst. Evol. Microbiol.">
        <title>Complete genome sequence of Corynebacterium casei LMG S-19264T (=DSM 44701T), isolated from a smear-ripened cheese.</title>
        <authorList>
            <consortium name="US DOE Joint Genome Institute (JGI-PGF)"/>
            <person name="Walter F."/>
            <person name="Albersmeier A."/>
            <person name="Kalinowski J."/>
            <person name="Ruckert C."/>
        </authorList>
    </citation>
    <scope>NUCLEOTIDE SEQUENCE</scope>
    <source>
        <strain evidence="2">CGMCC 1.6293</strain>
    </source>
</reference>
<dbReference type="Pfam" id="PF05675">
    <property type="entry name" value="DUF817"/>
    <property type="match status" value="1"/>
</dbReference>
<feature type="transmembrane region" description="Helical" evidence="1">
    <location>
        <begin position="202"/>
        <end position="228"/>
    </location>
</feature>
<accession>A0A917WDM1</accession>
<feature type="transmembrane region" description="Helical" evidence="1">
    <location>
        <begin position="111"/>
        <end position="131"/>
    </location>
</feature>
<evidence type="ECO:0000313" key="3">
    <source>
        <dbReference type="Proteomes" id="UP000649829"/>
    </source>
</evidence>
<comment type="caution">
    <text evidence="2">The sequence shown here is derived from an EMBL/GenBank/DDBJ whole genome shotgun (WGS) entry which is preliminary data.</text>
</comment>
<keyword evidence="1" id="KW-1133">Transmembrane helix</keyword>
<name>A0A917WDM1_9RHOB</name>
<keyword evidence="1" id="KW-0812">Transmembrane</keyword>
<evidence type="ECO:0000313" key="2">
    <source>
        <dbReference type="EMBL" id="GGL95605.1"/>
    </source>
</evidence>
<feature type="transmembrane region" description="Helical" evidence="1">
    <location>
        <begin position="26"/>
        <end position="46"/>
    </location>
</feature>
<keyword evidence="3" id="KW-1185">Reference proteome</keyword>
<dbReference type="Proteomes" id="UP000649829">
    <property type="component" value="Unassembled WGS sequence"/>
</dbReference>
<dbReference type="EMBL" id="BMLF01000001">
    <property type="protein sequence ID" value="GGL95605.1"/>
    <property type="molecule type" value="Genomic_DNA"/>
</dbReference>
<dbReference type="InterPro" id="IPR008535">
    <property type="entry name" value="DUF817"/>
</dbReference>
<organism evidence="2 3">
    <name type="scientific">Pseudooceanicola nanhaiensis</name>
    <dbReference type="NCBI Taxonomy" id="375761"/>
    <lineage>
        <taxon>Bacteria</taxon>
        <taxon>Pseudomonadati</taxon>
        <taxon>Pseudomonadota</taxon>
        <taxon>Alphaproteobacteria</taxon>
        <taxon>Rhodobacterales</taxon>
        <taxon>Paracoccaceae</taxon>
        <taxon>Pseudooceanicola</taxon>
    </lineage>
</organism>
<dbReference type="AlphaFoldDB" id="A0A917WDM1"/>
<dbReference type="RefSeq" id="WP_084178347.1">
    <property type="nucleotide sequence ID" value="NZ_BMLF01000001.1"/>
</dbReference>
<evidence type="ECO:0000256" key="1">
    <source>
        <dbReference type="SAM" id="Phobius"/>
    </source>
</evidence>
<feature type="transmembrane region" description="Helical" evidence="1">
    <location>
        <begin position="171"/>
        <end position="190"/>
    </location>
</feature>
<feature type="transmembrane region" description="Helical" evidence="1">
    <location>
        <begin position="138"/>
        <end position="159"/>
    </location>
</feature>
<sequence length="288" mass="31626">MMTDAATDAPGPRPLAGLFRFLGHQLWAALFAVILLAAILGTKLIWQEGWALTRYDALVLIAVASQVAMLAFRLETWDEFKVILLFHLTGTVMEWFKVSAGSWSYPEAGVIKLFDVPLFTGFMYAAVGSYIARSIRLFDIVLAPFPPFGLVVALAVGIYANFFAHHFLPDIRLALFAASVLLFFRTRLTLTAGGRRRSVPMLGAALLVAGLLYIAENIGTFTGTWVYAGQKAWEPVRLGMLGSWYLLFFVSFATVLVVFRGACRPGPWLRSNRASGPAHRSEARGSGS</sequence>
<evidence type="ECO:0008006" key="4">
    <source>
        <dbReference type="Google" id="ProtNLM"/>
    </source>
</evidence>
<feature type="transmembrane region" description="Helical" evidence="1">
    <location>
        <begin position="52"/>
        <end position="72"/>
    </location>
</feature>
<gene>
    <name evidence="2" type="ORF">GCM10011534_17130</name>
</gene>
<dbReference type="PIRSF" id="PIRSF009141">
    <property type="entry name" value="UCP009141"/>
    <property type="match status" value="1"/>
</dbReference>
<feature type="transmembrane region" description="Helical" evidence="1">
    <location>
        <begin position="243"/>
        <end position="263"/>
    </location>
</feature>
<proteinExistence type="predicted"/>
<reference evidence="2" key="2">
    <citation type="submission" date="2020-09" db="EMBL/GenBank/DDBJ databases">
        <authorList>
            <person name="Sun Q."/>
            <person name="Zhou Y."/>
        </authorList>
    </citation>
    <scope>NUCLEOTIDE SEQUENCE</scope>
    <source>
        <strain evidence="2">CGMCC 1.6293</strain>
    </source>
</reference>
<keyword evidence="1" id="KW-0472">Membrane</keyword>
<protein>
    <recommendedName>
        <fullName evidence="4">DUF817 domain-containing protein</fullName>
    </recommendedName>
</protein>